<feature type="domain" description="DUF6867" evidence="2">
    <location>
        <begin position="19"/>
        <end position="122"/>
    </location>
</feature>
<proteinExistence type="predicted"/>
<protein>
    <submittedName>
        <fullName evidence="3">Membrane protein</fullName>
    </submittedName>
</protein>
<dbReference type="KEGG" id="hni:W911_11610"/>
<dbReference type="AlphaFoldDB" id="V5SG27"/>
<keyword evidence="4" id="KW-1185">Reference proteome</keyword>
<name>V5SG27_9HYPH</name>
<dbReference type="STRING" id="1029756.W911_11610"/>
<evidence type="ECO:0000313" key="4">
    <source>
        <dbReference type="Proteomes" id="UP000018542"/>
    </source>
</evidence>
<feature type="transmembrane region" description="Helical" evidence="1">
    <location>
        <begin position="20"/>
        <end position="36"/>
    </location>
</feature>
<dbReference type="InterPro" id="IPR049201">
    <property type="entry name" value="DUF6867"/>
</dbReference>
<feature type="transmembrane region" description="Helical" evidence="1">
    <location>
        <begin position="48"/>
        <end position="68"/>
    </location>
</feature>
<accession>V5SG27</accession>
<dbReference type="RefSeq" id="WP_023787665.1">
    <property type="nucleotide sequence ID" value="NC_022997.1"/>
</dbReference>
<organism evidence="3 4">
    <name type="scientific">Hyphomicrobium nitrativorans NL23</name>
    <dbReference type="NCBI Taxonomy" id="1029756"/>
    <lineage>
        <taxon>Bacteria</taxon>
        <taxon>Pseudomonadati</taxon>
        <taxon>Pseudomonadota</taxon>
        <taxon>Alphaproteobacteria</taxon>
        <taxon>Hyphomicrobiales</taxon>
        <taxon>Hyphomicrobiaceae</taxon>
        <taxon>Hyphomicrobium</taxon>
    </lineage>
</organism>
<feature type="transmembrane region" description="Helical" evidence="1">
    <location>
        <begin position="74"/>
        <end position="94"/>
    </location>
</feature>
<sequence>MLENVLAMLGYALPPNGSVVPFLLLTLAAGGGAAWRTGQAVAERWGELWPVAAYTLLIAAAVRFLHYALFDAELLSLASYAIDAAILIAIGLIAHRVRRTRHITEQYPWMFVRTSPMTWKSRP</sequence>
<dbReference type="Proteomes" id="UP000018542">
    <property type="component" value="Chromosome"/>
</dbReference>
<dbReference type="Pfam" id="PF21741">
    <property type="entry name" value="DUF6867"/>
    <property type="match status" value="1"/>
</dbReference>
<keyword evidence="1" id="KW-1133">Transmembrane helix</keyword>
<evidence type="ECO:0000313" key="3">
    <source>
        <dbReference type="EMBL" id="AHB48904.1"/>
    </source>
</evidence>
<dbReference type="PATRIC" id="fig|1029756.8.peg.2409"/>
<dbReference type="HOGENOM" id="CLU_147829_0_0_5"/>
<keyword evidence="1" id="KW-0812">Transmembrane</keyword>
<evidence type="ECO:0000259" key="2">
    <source>
        <dbReference type="Pfam" id="PF21741"/>
    </source>
</evidence>
<evidence type="ECO:0000256" key="1">
    <source>
        <dbReference type="SAM" id="Phobius"/>
    </source>
</evidence>
<keyword evidence="1" id="KW-0472">Membrane</keyword>
<dbReference type="EMBL" id="CP006912">
    <property type="protein sequence ID" value="AHB48904.1"/>
    <property type="molecule type" value="Genomic_DNA"/>
</dbReference>
<gene>
    <name evidence="3" type="ORF">W911_11610</name>
</gene>
<reference evidence="3 4" key="1">
    <citation type="journal article" date="2014" name="Genome Announc.">
        <title>Complete Genome Sequence of Hyphomicrobium nitrativorans Strain NL23, a Denitrifying Bacterium Isolated from Biofilm of a Methanol-Fed Denitrification System Treating Seawater at the Montreal Biodome.</title>
        <authorList>
            <person name="Martineau C."/>
            <person name="Villeneuve C."/>
            <person name="Mauffrey F."/>
            <person name="Villemur R."/>
        </authorList>
    </citation>
    <scope>NUCLEOTIDE SEQUENCE [LARGE SCALE GENOMIC DNA]</scope>
    <source>
        <strain evidence="3">NL23</strain>
    </source>
</reference>